<gene>
    <name evidence="12" type="ORF">KSB_36000</name>
</gene>
<keyword evidence="6 11" id="KW-0812">Transmembrane</keyword>
<feature type="transmembrane region" description="Helical" evidence="11">
    <location>
        <begin position="124"/>
        <end position="143"/>
    </location>
</feature>
<accession>A0ABQ3UQZ0</accession>
<dbReference type="Pfam" id="PF02653">
    <property type="entry name" value="BPD_transp_2"/>
    <property type="match status" value="1"/>
</dbReference>
<evidence type="ECO:0000256" key="1">
    <source>
        <dbReference type="ARBA" id="ARBA00004651"/>
    </source>
</evidence>
<feature type="transmembrane region" description="Helical" evidence="11">
    <location>
        <begin position="336"/>
        <end position="358"/>
    </location>
</feature>
<feature type="transmembrane region" description="Helical" evidence="11">
    <location>
        <begin position="71"/>
        <end position="91"/>
    </location>
</feature>
<keyword evidence="4" id="KW-0997">Cell inner membrane</keyword>
<sequence>MSDVVEKPNTRGTSAAGSVERAEYTQKRSLGQLLRGDLGFLPVMLTLVLVVVYFTITTDGLFLKPANLSDLLQQIVNIGIDGLGVTLVLLLGEVDLSLAAVGTFGAVVTGVLSTRMGVDPYVSMAAGILVGALAGFINGLFIAVLRVPSFIVTLAGSIGYAGLLLYLLNGQSTLIVHDPVIVSIAGTPFSFLPDWLGVGAPTVILILYAIWQIIEQMRRKQQGLRVKSTLSLVANIVIPFVIVEGVIAVLENTPGPVNGTFLGVPNSVAIFFGLLLVMWLIMTKTRFGRHVYAVGGNMEAARRAGINVVLIRIVVFTLCSAFAALGGILAASRATAVASAVSPTLTLQAIAAAVIGGVSLFGGRGTVWAVVLGALIIGGLENGLDLRSQGTDIKEIVEGIVLVLAVTADALVRRAQSRSSSGR</sequence>
<dbReference type="InterPro" id="IPR001851">
    <property type="entry name" value="ABC_transp_permease"/>
</dbReference>
<feature type="transmembrane region" description="Helical" evidence="11">
    <location>
        <begin position="38"/>
        <end position="56"/>
    </location>
</feature>
<evidence type="ECO:0000256" key="11">
    <source>
        <dbReference type="SAM" id="Phobius"/>
    </source>
</evidence>
<comment type="subcellular location">
    <subcellularLocation>
        <location evidence="1">Cell membrane</location>
        <topology evidence="1">Multi-pass membrane protein</topology>
    </subcellularLocation>
</comment>
<feature type="transmembrane region" description="Helical" evidence="11">
    <location>
        <begin position="232"/>
        <end position="250"/>
    </location>
</feature>
<feature type="transmembrane region" description="Helical" evidence="11">
    <location>
        <begin position="150"/>
        <end position="169"/>
    </location>
</feature>
<name>A0ABQ3UQZ0_9CHLR</name>
<proteinExistence type="predicted"/>
<evidence type="ECO:0000256" key="2">
    <source>
        <dbReference type="ARBA" id="ARBA00022448"/>
    </source>
</evidence>
<keyword evidence="13" id="KW-1185">Reference proteome</keyword>
<dbReference type="EMBL" id="BNJG01000001">
    <property type="protein sequence ID" value="GHO55125.1"/>
    <property type="molecule type" value="Genomic_DNA"/>
</dbReference>
<evidence type="ECO:0000256" key="9">
    <source>
        <dbReference type="ARBA" id="ARBA00035611"/>
    </source>
</evidence>
<keyword evidence="2" id="KW-0813">Transport</keyword>
<feature type="transmembrane region" description="Helical" evidence="11">
    <location>
        <begin position="189"/>
        <end position="211"/>
    </location>
</feature>
<keyword evidence="7 11" id="KW-1133">Transmembrane helix</keyword>
<evidence type="ECO:0000256" key="10">
    <source>
        <dbReference type="ARBA" id="ARBA00035686"/>
    </source>
</evidence>
<evidence type="ECO:0000256" key="3">
    <source>
        <dbReference type="ARBA" id="ARBA00022475"/>
    </source>
</evidence>
<dbReference type="PANTHER" id="PTHR32196:SF32">
    <property type="entry name" value="XYLOSE TRANSPORT SYSTEM PERMEASE PROTEIN XYLH"/>
    <property type="match status" value="1"/>
</dbReference>
<organism evidence="12 13">
    <name type="scientific">Ktedonobacter robiniae</name>
    <dbReference type="NCBI Taxonomy" id="2778365"/>
    <lineage>
        <taxon>Bacteria</taxon>
        <taxon>Bacillati</taxon>
        <taxon>Chloroflexota</taxon>
        <taxon>Ktedonobacteria</taxon>
        <taxon>Ktedonobacterales</taxon>
        <taxon>Ktedonobacteraceae</taxon>
        <taxon>Ktedonobacter</taxon>
    </lineage>
</organism>
<dbReference type="CDD" id="cd06579">
    <property type="entry name" value="TM_PBP1_transp_AraH_like"/>
    <property type="match status" value="1"/>
</dbReference>
<reference evidence="12 13" key="1">
    <citation type="journal article" date="2021" name="Int. J. Syst. Evol. Microbiol.">
        <title>Reticulibacter mediterranei gen. nov., sp. nov., within the new family Reticulibacteraceae fam. nov., and Ktedonospora formicarum gen. nov., sp. nov., Ktedonobacter robiniae sp. nov., Dictyobacter formicarum sp. nov. and Dictyobacter arantiisoli sp. nov., belonging to the class Ktedonobacteria.</title>
        <authorList>
            <person name="Yabe S."/>
            <person name="Zheng Y."/>
            <person name="Wang C.M."/>
            <person name="Sakai Y."/>
            <person name="Abe K."/>
            <person name="Yokota A."/>
            <person name="Donadio S."/>
            <person name="Cavaletti L."/>
            <person name="Monciardini P."/>
        </authorList>
    </citation>
    <scope>NUCLEOTIDE SEQUENCE [LARGE SCALE GENOMIC DNA]</scope>
    <source>
        <strain evidence="12 13">SOSP1-30</strain>
    </source>
</reference>
<keyword evidence="5" id="KW-0762">Sugar transport</keyword>
<protein>
    <recommendedName>
        <fullName evidence="10">Xylose transport system permease protein XylH</fullName>
    </recommendedName>
</protein>
<evidence type="ECO:0000256" key="6">
    <source>
        <dbReference type="ARBA" id="ARBA00022692"/>
    </source>
</evidence>
<evidence type="ECO:0000256" key="5">
    <source>
        <dbReference type="ARBA" id="ARBA00022597"/>
    </source>
</evidence>
<comment type="caution">
    <text evidence="12">The sequence shown here is derived from an EMBL/GenBank/DDBJ whole genome shotgun (WGS) entry which is preliminary data.</text>
</comment>
<feature type="transmembrane region" description="Helical" evidence="11">
    <location>
        <begin position="262"/>
        <end position="283"/>
    </location>
</feature>
<evidence type="ECO:0000256" key="7">
    <source>
        <dbReference type="ARBA" id="ARBA00022989"/>
    </source>
</evidence>
<feature type="transmembrane region" description="Helical" evidence="11">
    <location>
        <begin position="304"/>
        <end position="330"/>
    </location>
</feature>
<comment type="function">
    <text evidence="9">Part of the binding-protein-dependent transport system for D-xylose. Probably responsible for the translocation of the substrate across the membrane.</text>
</comment>
<evidence type="ECO:0000256" key="4">
    <source>
        <dbReference type="ARBA" id="ARBA00022519"/>
    </source>
</evidence>
<feature type="transmembrane region" description="Helical" evidence="11">
    <location>
        <begin position="98"/>
        <end position="118"/>
    </location>
</feature>
<dbReference type="PANTHER" id="PTHR32196">
    <property type="entry name" value="ABC TRANSPORTER PERMEASE PROTEIN YPHD-RELATED-RELATED"/>
    <property type="match status" value="1"/>
</dbReference>
<keyword evidence="3" id="KW-1003">Cell membrane</keyword>
<dbReference type="RefSeq" id="WP_201371757.1">
    <property type="nucleotide sequence ID" value="NZ_BNJG01000001.1"/>
</dbReference>
<evidence type="ECO:0000313" key="13">
    <source>
        <dbReference type="Proteomes" id="UP000654345"/>
    </source>
</evidence>
<evidence type="ECO:0000313" key="12">
    <source>
        <dbReference type="EMBL" id="GHO55125.1"/>
    </source>
</evidence>
<keyword evidence="8 11" id="KW-0472">Membrane</keyword>
<dbReference type="Proteomes" id="UP000654345">
    <property type="component" value="Unassembled WGS sequence"/>
</dbReference>
<evidence type="ECO:0000256" key="8">
    <source>
        <dbReference type="ARBA" id="ARBA00023136"/>
    </source>
</evidence>